<dbReference type="SUPFAM" id="SSF158832">
    <property type="entry name" value="Tex N-terminal region-like"/>
    <property type="match status" value="1"/>
</dbReference>
<dbReference type="InterPro" id="IPR023323">
    <property type="entry name" value="Tex-like_dom_sf"/>
</dbReference>
<sequence length="706" mass="80127">MTKYDFIKSATSISAKQIKTCVDLLEDGNTIPFIARYRKDKTGNLDEVAVKAIEDNLKEYKNISDRKQTILKTLTELEELTIELENKINDTWDKKKLEDIYAPYKPKRSTRATKALKAGLKPLALKILKIKEKWSLSDEVKKYIDTNKKVRTEQEAVQGACDIIAMFFADDMNVKEKCRILAGSGQISISKRRGVGEEKNKYEEYYDRKEKVKNIPSHRVLAILRGEKEKFLSISLEIDMDTLKDHIYRLYEIEKKYCKELLKDTVEDSLKRLILPSMQNEILGDLKEKADKKAISIFSKNLESLLLSAPLGEKAVLAVDPGIRTGAKVVVLSKYGQYITGDAVYFQNSSETEKNKIKKMIKDHNIEYVALGNGTGDREVRDFIENIFKEENISLPVISVNESGASIYSASKLAQKEFPNLDLTLRGAISIGRRLQDPLSELVKIDPKSIGVGQYQHDVDQNLLKDELDHVVIRCVNKVGVNLNTSGEYLLKYVAGLNMKNAKEIVKKREEDGPYINRKELLKVKGIGAKTFEQCAGFLRIKGKDPIENTGVHPESYYILKKISKKLQIDIKEILINTKSLERIEPVDLYDEKTGRLAVEDILQELKKPGLDPRDEFEDSQFDKGLKTIDDLKDGMVVNGKVTNITGFGAFCDIGVHQDGLIHISQITEKYIKDVNEVLYTGQKVKVKVISVDTERKRISLSMKDI</sequence>
<dbReference type="FunFam" id="2.40.50.140:FF:000051">
    <property type="entry name" value="RNA-binding transcriptional accessory protein"/>
    <property type="match status" value="1"/>
</dbReference>
<reference evidence="2 3" key="1">
    <citation type="submission" date="2017-11" db="EMBL/GenBank/DDBJ databases">
        <title>Genome-resolved metagenomics identifies genetic mobility, metabolic interactions, and unexpected diversity in perchlorate-reducing communities.</title>
        <authorList>
            <person name="Barnum T.P."/>
            <person name="Figueroa I.A."/>
            <person name="Carlstrom C.I."/>
            <person name="Lucas L.N."/>
            <person name="Engelbrektson A.L."/>
            <person name="Coates J.D."/>
        </authorList>
    </citation>
    <scope>NUCLEOTIDE SEQUENCE [LARGE SCALE GENOMIC DNA]</scope>
    <source>
        <strain evidence="2">BM706</strain>
    </source>
</reference>
<feature type="domain" description="S1 motif" evidence="1">
    <location>
        <begin position="635"/>
        <end position="704"/>
    </location>
</feature>
<dbReference type="InterPro" id="IPR055179">
    <property type="entry name" value="Tex-like_central_region"/>
</dbReference>
<dbReference type="SMART" id="SM00316">
    <property type="entry name" value="S1"/>
    <property type="match status" value="1"/>
</dbReference>
<dbReference type="SUPFAM" id="SSF50249">
    <property type="entry name" value="Nucleic acid-binding proteins"/>
    <property type="match status" value="1"/>
</dbReference>
<dbReference type="InterPro" id="IPR041692">
    <property type="entry name" value="HHH_9"/>
</dbReference>
<dbReference type="InterPro" id="IPR003029">
    <property type="entry name" value="S1_domain"/>
</dbReference>
<dbReference type="GO" id="GO:0005737">
    <property type="term" value="C:cytoplasm"/>
    <property type="evidence" value="ECO:0007669"/>
    <property type="project" value="UniProtKB-ARBA"/>
</dbReference>
<protein>
    <submittedName>
        <fullName evidence="2">RNA-binding transcriptional accessory protein</fullName>
    </submittedName>
</protein>
<dbReference type="InterPro" id="IPR050437">
    <property type="entry name" value="Ribos_protein_bS1-like"/>
</dbReference>
<dbReference type="Pfam" id="PF17674">
    <property type="entry name" value="HHH_9"/>
    <property type="match status" value="1"/>
</dbReference>
<dbReference type="Gene3D" id="1.10.150.310">
    <property type="entry name" value="Tex RuvX-like domain-like"/>
    <property type="match status" value="1"/>
</dbReference>
<evidence type="ECO:0000313" key="3">
    <source>
        <dbReference type="Proteomes" id="UP000234857"/>
    </source>
</evidence>
<organism evidence="2 3">
    <name type="scientific">Muiribacterium halophilum</name>
    <dbReference type="NCBI Taxonomy" id="2053465"/>
    <lineage>
        <taxon>Bacteria</taxon>
        <taxon>Candidatus Muiribacteriota</taxon>
        <taxon>Candidatus Muiribacteriia</taxon>
        <taxon>Candidatus Muiribacteriales</taxon>
        <taxon>Candidatus Muiribacteriaceae</taxon>
        <taxon>Candidatus Muiribacterium</taxon>
    </lineage>
</organism>
<dbReference type="EMBL" id="PKTG01000018">
    <property type="protein sequence ID" value="PLX19808.1"/>
    <property type="molecule type" value="Genomic_DNA"/>
</dbReference>
<dbReference type="InterPro" id="IPR006641">
    <property type="entry name" value="YqgF/RNaseH-like_dom"/>
</dbReference>
<proteinExistence type="predicted"/>
<dbReference type="PANTHER" id="PTHR10724">
    <property type="entry name" value="30S RIBOSOMAL PROTEIN S1"/>
    <property type="match status" value="1"/>
</dbReference>
<dbReference type="PANTHER" id="PTHR10724:SF10">
    <property type="entry name" value="S1 RNA-BINDING DOMAIN-CONTAINING PROTEIN 1"/>
    <property type="match status" value="1"/>
</dbReference>
<dbReference type="Pfam" id="PF22706">
    <property type="entry name" value="Tex_central_region"/>
    <property type="match status" value="1"/>
</dbReference>
<dbReference type="CDD" id="cd05685">
    <property type="entry name" value="S1_Tex"/>
    <property type="match status" value="1"/>
</dbReference>
<dbReference type="InterPro" id="IPR044146">
    <property type="entry name" value="S1_Tex"/>
</dbReference>
<dbReference type="Pfam" id="PF12836">
    <property type="entry name" value="HHH_3"/>
    <property type="match status" value="1"/>
</dbReference>
<dbReference type="InterPro" id="IPR032639">
    <property type="entry name" value="Tex_YqgF"/>
</dbReference>
<dbReference type="InterPro" id="IPR012337">
    <property type="entry name" value="RNaseH-like_sf"/>
</dbReference>
<dbReference type="Proteomes" id="UP000234857">
    <property type="component" value="Unassembled WGS sequence"/>
</dbReference>
<dbReference type="Gene3D" id="1.10.3500.10">
    <property type="entry name" value="Tex N-terminal region-like"/>
    <property type="match status" value="1"/>
</dbReference>
<dbReference type="SUPFAM" id="SSF53098">
    <property type="entry name" value="Ribonuclease H-like"/>
    <property type="match status" value="1"/>
</dbReference>
<dbReference type="Gene3D" id="2.40.50.140">
    <property type="entry name" value="Nucleic acid-binding proteins"/>
    <property type="match status" value="1"/>
</dbReference>
<dbReference type="Pfam" id="PF00575">
    <property type="entry name" value="S1"/>
    <property type="match status" value="1"/>
</dbReference>
<dbReference type="Pfam" id="PF16921">
    <property type="entry name" value="Tex_YqgF"/>
    <property type="match status" value="1"/>
</dbReference>
<dbReference type="GO" id="GO:0006139">
    <property type="term" value="P:nucleobase-containing compound metabolic process"/>
    <property type="evidence" value="ECO:0007669"/>
    <property type="project" value="InterPro"/>
</dbReference>
<dbReference type="InterPro" id="IPR037027">
    <property type="entry name" value="YqgF/RNaseH-like_dom_sf"/>
</dbReference>
<dbReference type="InterPro" id="IPR018974">
    <property type="entry name" value="Tex-like_N"/>
</dbReference>
<dbReference type="FunFam" id="3.30.420.140:FF:000001">
    <property type="entry name" value="RNA-binding transcriptional accessory protein"/>
    <property type="match status" value="1"/>
</dbReference>
<dbReference type="GO" id="GO:0003729">
    <property type="term" value="F:mRNA binding"/>
    <property type="evidence" value="ECO:0007669"/>
    <property type="project" value="TreeGrafter"/>
</dbReference>
<accession>A0A2N5ZM98</accession>
<dbReference type="GO" id="GO:0003735">
    <property type="term" value="F:structural constituent of ribosome"/>
    <property type="evidence" value="ECO:0007669"/>
    <property type="project" value="TreeGrafter"/>
</dbReference>
<dbReference type="GO" id="GO:0006412">
    <property type="term" value="P:translation"/>
    <property type="evidence" value="ECO:0007669"/>
    <property type="project" value="TreeGrafter"/>
</dbReference>
<dbReference type="Gene3D" id="3.30.420.140">
    <property type="entry name" value="YqgF/RNase H-like domain"/>
    <property type="match status" value="1"/>
</dbReference>
<dbReference type="Pfam" id="PF09371">
    <property type="entry name" value="Tex_N"/>
    <property type="match status" value="1"/>
</dbReference>
<dbReference type="InterPro" id="IPR023319">
    <property type="entry name" value="Tex-like_HTH_dom_sf"/>
</dbReference>
<dbReference type="InterPro" id="IPR012340">
    <property type="entry name" value="NA-bd_OB-fold"/>
</dbReference>
<comment type="caution">
    <text evidence="2">The sequence shown here is derived from an EMBL/GenBank/DDBJ whole genome shotgun (WGS) entry which is preliminary data.</text>
</comment>
<dbReference type="SUPFAM" id="SSF47781">
    <property type="entry name" value="RuvA domain 2-like"/>
    <property type="match status" value="2"/>
</dbReference>
<dbReference type="Gene3D" id="1.10.10.650">
    <property type="entry name" value="RuvA domain 2-like"/>
    <property type="match status" value="1"/>
</dbReference>
<evidence type="ECO:0000313" key="2">
    <source>
        <dbReference type="EMBL" id="PLX19808.1"/>
    </source>
</evidence>
<evidence type="ECO:0000259" key="1">
    <source>
        <dbReference type="PROSITE" id="PS50126"/>
    </source>
</evidence>
<dbReference type="SMART" id="SM00732">
    <property type="entry name" value="YqgFc"/>
    <property type="match status" value="1"/>
</dbReference>
<dbReference type="InterPro" id="IPR010994">
    <property type="entry name" value="RuvA_2-like"/>
</dbReference>
<dbReference type="AlphaFoldDB" id="A0A2N5ZM98"/>
<dbReference type="PROSITE" id="PS50126">
    <property type="entry name" value="S1"/>
    <property type="match status" value="1"/>
</dbReference>
<dbReference type="FunFam" id="1.10.10.650:FF:000001">
    <property type="entry name" value="S1 RNA-binding domain 1"/>
    <property type="match status" value="1"/>
</dbReference>
<gene>
    <name evidence="2" type="ORF">C0601_00785</name>
</gene>
<name>A0A2N5ZM98_MUIH1</name>